<comment type="subcellular location">
    <subcellularLocation>
        <location evidence="1">Membrane</location>
        <topology evidence="1">Multi-pass membrane protein</topology>
    </subcellularLocation>
</comment>
<evidence type="ECO:0000256" key="1">
    <source>
        <dbReference type="ARBA" id="ARBA00004141"/>
    </source>
</evidence>
<sequence>MQLLPNDQDVASLYFGYSPNLPLTYVCIAAFSILFLLLCARIFLSRSRLFLLLLPFTSLIQVIGYALRYECANNPTINLFIVMSIFLLLCANIIAFVNYKTIREVIVFSRVETRFLVIGPKFAKIFYYFSVIASALQGAGGGLQSDEGSRATGSQLTIAGSCVQLVTLILFLVSAFYVHCSDDYHFHVHGKDPKRKLFTVVYATTILLCIRLVYRIADYAVGTGGAIASREWTYYVFDTLMIFLCLTLHCVLFIGNYLPHNNETVDERFYAKEASIGSEQINLQNTNNNNAPYYPEQQQQQQQQQQSYNYFNYANNNNTHRQQESEQHAEAGAFEKVIAALPVTRVIYRMIKRI</sequence>
<name>A0A8H7QWI1_9FUNG</name>
<keyword evidence="3 5" id="KW-1133">Transmembrane helix</keyword>
<organism evidence="6 7">
    <name type="scientific">Mucor plumbeus</name>
    <dbReference type="NCBI Taxonomy" id="97098"/>
    <lineage>
        <taxon>Eukaryota</taxon>
        <taxon>Fungi</taxon>
        <taxon>Fungi incertae sedis</taxon>
        <taxon>Mucoromycota</taxon>
        <taxon>Mucoromycotina</taxon>
        <taxon>Mucoromycetes</taxon>
        <taxon>Mucorales</taxon>
        <taxon>Mucorineae</taxon>
        <taxon>Mucoraceae</taxon>
        <taxon>Mucor</taxon>
    </lineage>
</organism>
<evidence type="ECO:0000313" key="6">
    <source>
        <dbReference type="EMBL" id="KAG2199018.1"/>
    </source>
</evidence>
<feature type="transmembrane region" description="Helical" evidence="5">
    <location>
        <begin position="23"/>
        <end position="44"/>
    </location>
</feature>
<feature type="transmembrane region" description="Helical" evidence="5">
    <location>
        <begin position="234"/>
        <end position="258"/>
    </location>
</feature>
<evidence type="ECO:0000256" key="5">
    <source>
        <dbReference type="SAM" id="Phobius"/>
    </source>
</evidence>
<evidence type="ECO:0000256" key="3">
    <source>
        <dbReference type="ARBA" id="ARBA00022989"/>
    </source>
</evidence>
<feature type="transmembrane region" description="Helical" evidence="5">
    <location>
        <begin position="156"/>
        <end position="177"/>
    </location>
</feature>
<feature type="transmembrane region" description="Helical" evidence="5">
    <location>
        <begin position="125"/>
        <end position="144"/>
    </location>
</feature>
<dbReference type="PANTHER" id="PTHR31465">
    <property type="entry name" value="PROTEIN RTA1-RELATED"/>
    <property type="match status" value="1"/>
</dbReference>
<evidence type="ECO:0008006" key="8">
    <source>
        <dbReference type="Google" id="ProtNLM"/>
    </source>
</evidence>
<evidence type="ECO:0000256" key="2">
    <source>
        <dbReference type="ARBA" id="ARBA00022692"/>
    </source>
</evidence>
<comment type="caution">
    <text evidence="6">The sequence shown here is derived from an EMBL/GenBank/DDBJ whole genome shotgun (WGS) entry which is preliminary data.</text>
</comment>
<feature type="transmembrane region" description="Helical" evidence="5">
    <location>
        <begin position="49"/>
        <end position="67"/>
    </location>
</feature>
<proteinExistence type="predicted"/>
<protein>
    <recommendedName>
        <fullName evidence="8">RTA1-like protein</fullName>
    </recommendedName>
</protein>
<dbReference type="AlphaFoldDB" id="A0A8H7QWI1"/>
<dbReference type="Pfam" id="PF04479">
    <property type="entry name" value="RTA1"/>
    <property type="match status" value="1"/>
</dbReference>
<feature type="transmembrane region" description="Helical" evidence="5">
    <location>
        <begin position="197"/>
        <end position="214"/>
    </location>
</feature>
<evidence type="ECO:0000256" key="4">
    <source>
        <dbReference type="ARBA" id="ARBA00023136"/>
    </source>
</evidence>
<reference evidence="6" key="1">
    <citation type="submission" date="2020-12" db="EMBL/GenBank/DDBJ databases">
        <title>Metabolic potential, ecology and presence of endohyphal bacteria is reflected in genomic diversity of Mucoromycotina.</title>
        <authorList>
            <person name="Muszewska A."/>
            <person name="Okrasinska A."/>
            <person name="Steczkiewicz K."/>
            <person name="Drgas O."/>
            <person name="Orlowska M."/>
            <person name="Perlinska-Lenart U."/>
            <person name="Aleksandrzak-Piekarczyk T."/>
            <person name="Szatraj K."/>
            <person name="Zielenkiewicz U."/>
            <person name="Pilsyk S."/>
            <person name="Malc E."/>
            <person name="Mieczkowski P."/>
            <person name="Kruszewska J.S."/>
            <person name="Biernat P."/>
            <person name="Pawlowska J."/>
        </authorList>
    </citation>
    <scope>NUCLEOTIDE SEQUENCE</scope>
    <source>
        <strain evidence="6">CBS 226.32</strain>
    </source>
</reference>
<feature type="transmembrane region" description="Helical" evidence="5">
    <location>
        <begin position="79"/>
        <end position="99"/>
    </location>
</feature>
<dbReference type="OrthoDB" id="3358017at2759"/>
<keyword evidence="7" id="KW-1185">Reference proteome</keyword>
<dbReference type="GO" id="GO:0016020">
    <property type="term" value="C:membrane"/>
    <property type="evidence" value="ECO:0007669"/>
    <property type="project" value="UniProtKB-SubCell"/>
</dbReference>
<gene>
    <name evidence="6" type="ORF">INT46_010258</name>
</gene>
<dbReference type="PANTHER" id="PTHR31465:SF1">
    <property type="entry name" value="PROTEIN RTA1-RELATED"/>
    <property type="match status" value="1"/>
</dbReference>
<keyword evidence="4 5" id="KW-0472">Membrane</keyword>
<keyword evidence="2 5" id="KW-0812">Transmembrane</keyword>
<evidence type="ECO:0000313" key="7">
    <source>
        <dbReference type="Proteomes" id="UP000650833"/>
    </source>
</evidence>
<accession>A0A8H7QWI1</accession>
<dbReference type="InterPro" id="IPR007568">
    <property type="entry name" value="RTA1"/>
</dbReference>
<dbReference type="Proteomes" id="UP000650833">
    <property type="component" value="Unassembled WGS sequence"/>
</dbReference>
<dbReference type="EMBL" id="JAEPRC010000368">
    <property type="protein sequence ID" value="KAG2199018.1"/>
    <property type="molecule type" value="Genomic_DNA"/>
</dbReference>